<dbReference type="RefSeq" id="WP_165793318.1">
    <property type="nucleotide sequence ID" value="NZ_PKFN01000008.1"/>
</dbReference>
<dbReference type="Proteomes" id="UP000238007">
    <property type="component" value="Unassembled WGS sequence"/>
</dbReference>
<evidence type="ECO:0000313" key="1">
    <source>
        <dbReference type="EMBL" id="PRY79792.1"/>
    </source>
</evidence>
<comment type="caution">
    <text evidence="1">The sequence shown here is derived from an EMBL/GenBank/DDBJ whole genome shotgun (WGS) entry which is preliminary data.</text>
</comment>
<reference evidence="1 2" key="1">
    <citation type="submission" date="2018-03" db="EMBL/GenBank/DDBJ databases">
        <title>Genomic Encyclopedia of Archaeal and Bacterial Type Strains, Phase II (KMG-II): from individual species to whole genera.</title>
        <authorList>
            <person name="Goeker M."/>
        </authorList>
    </citation>
    <scope>NUCLEOTIDE SEQUENCE [LARGE SCALE GENOMIC DNA]</scope>
    <source>
        <strain evidence="1 2">DSM 101533</strain>
    </source>
</reference>
<name>A0A2T0W3M5_9RHOB</name>
<proteinExistence type="predicted"/>
<dbReference type="AlphaFoldDB" id="A0A2T0W3M5"/>
<gene>
    <name evidence="1" type="ORF">CLV80_102441</name>
</gene>
<sequence>MSLFHGITVYEVSMALLMVGFAERLLLAYAPIEMVGPNGWLIKGDVEE</sequence>
<keyword evidence="2" id="KW-1185">Reference proteome</keyword>
<protein>
    <submittedName>
        <fullName evidence="1">Uncharacterized protein</fullName>
    </submittedName>
</protein>
<evidence type="ECO:0000313" key="2">
    <source>
        <dbReference type="Proteomes" id="UP000238007"/>
    </source>
</evidence>
<organism evidence="1 2">
    <name type="scientific">Yoonia maritima</name>
    <dbReference type="NCBI Taxonomy" id="1435347"/>
    <lineage>
        <taxon>Bacteria</taxon>
        <taxon>Pseudomonadati</taxon>
        <taxon>Pseudomonadota</taxon>
        <taxon>Alphaproteobacteria</taxon>
        <taxon>Rhodobacterales</taxon>
        <taxon>Paracoccaceae</taxon>
        <taxon>Yoonia</taxon>
    </lineage>
</organism>
<dbReference type="EMBL" id="PVTP01000002">
    <property type="protein sequence ID" value="PRY79792.1"/>
    <property type="molecule type" value="Genomic_DNA"/>
</dbReference>
<accession>A0A2T0W3M5</accession>